<dbReference type="Proteomes" id="UP000244811">
    <property type="component" value="Chromosome 1"/>
</dbReference>
<feature type="signal peptide" evidence="1">
    <location>
        <begin position="1"/>
        <end position="27"/>
    </location>
</feature>
<name>A0A976M9D9_THEOR</name>
<feature type="chain" id="PRO_5036742044" evidence="1">
    <location>
        <begin position="28"/>
        <end position="1194"/>
    </location>
</feature>
<reference evidence="2" key="1">
    <citation type="submission" date="2022-07" db="EMBL/GenBank/DDBJ databases">
        <title>Evaluation of T. orientalis genome assembly methods using nanopore sequencing and analysis of variation between genomes.</title>
        <authorList>
            <person name="Yam J."/>
            <person name="Micallef M.L."/>
            <person name="Liu M."/>
            <person name="Djordjevic S.P."/>
            <person name="Bogema D.R."/>
            <person name="Jenkins C."/>
        </authorList>
    </citation>
    <scope>NUCLEOTIDE SEQUENCE</scope>
    <source>
        <strain evidence="2">Goon Nure</strain>
    </source>
</reference>
<dbReference type="AlphaFoldDB" id="A0A976M9D9"/>
<accession>A0A976M9D9</accession>
<proteinExistence type="predicted"/>
<evidence type="ECO:0000256" key="1">
    <source>
        <dbReference type="SAM" id="SignalP"/>
    </source>
</evidence>
<gene>
    <name evidence="2" type="ORF">MACK_000167</name>
</gene>
<evidence type="ECO:0000313" key="2">
    <source>
        <dbReference type="EMBL" id="UKK00097.2"/>
    </source>
</evidence>
<protein>
    <submittedName>
        <fullName evidence="2">Uncharacterized protein</fullName>
    </submittedName>
</protein>
<keyword evidence="1" id="KW-0732">Signal</keyword>
<evidence type="ECO:0000313" key="3">
    <source>
        <dbReference type="Proteomes" id="UP000244811"/>
    </source>
</evidence>
<organism evidence="2 3">
    <name type="scientific">Theileria orientalis</name>
    <dbReference type="NCBI Taxonomy" id="68886"/>
    <lineage>
        <taxon>Eukaryota</taxon>
        <taxon>Sar</taxon>
        <taxon>Alveolata</taxon>
        <taxon>Apicomplexa</taxon>
        <taxon>Aconoidasida</taxon>
        <taxon>Piroplasmida</taxon>
        <taxon>Theileriidae</taxon>
        <taxon>Theileria</taxon>
    </lineage>
</organism>
<dbReference type="EMBL" id="CP056069">
    <property type="protein sequence ID" value="UKK00097.2"/>
    <property type="molecule type" value="Genomic_DNA"/>
</dbReference>
<sequence length="1194" mass="138974">MRGLRSTLLFILLSFSVLIENYRPVSATILGITLTGLAGFSFVKWLAKPWKHTGYILASIGYEIQVKHRKYTEFATSDDIVSGKYVFLNLASHNHGRFITVTPQPPDKENFRRDMKLYEVKHHEFDKYPKKLTIGCVKFYVRRLQCNLKYEYRRVLTYVDEANRRCILIESFNQSGDRMMKRIYRERDWAWWYNMIIDEKETSFAGLTSFSLFKSHESTTFQLELNSDILPVCITKSKFSHGFYFSFDRGSGKPRQLTDILFANEPIKPSQHISDIQIWHYFDVKDPKNLTSIQTSLVVICELFKSGWECKYYKCMNQERREFKVHDSLSYPLDSNINFSTTVSETRVFDKLEVRFDLTKKNVPENIDKFALHIYPESNHYTLRPLDLNKPRLPTSVRTTDPGGDAEFFHDVENCFRLVGISYYGKIRLVSYTALDSTTLLFNTIIMKNEVHEAYELFYEASSRPFLEALLSPYYMDLSIKEKALNVDHLELDLTKLDGILTAKLNQNVTFYSSLYSKFKILRKLKIESEIFDVNLDINSQLFYCEMDNSKFLVISHVNKDLTIMRRHGNKFVNVQINTMQELLNKVNLAPILNSNYDKKWKTVTLDLNDIYISDHIDVLVSSYNTVTFKTQYGMRINVIKWKGVEIKINEGWAMVTKIMYMDHHLLLIDTVNKKKIDRKLYKLDETNNKIILLSNILINITLNDLDNLAKELSQSVYHLYPNTLPIKIYFENPKTIISGFDVDNIQIAHSDSDLLLTPGDLSAHGKEYKVPKNHKWKQVFKYQGHDNSDFYDVFTMVDTGMYHYHSSEENKNYKAFSRDPFITITGKYNPLLIESVYLPGVKIETAKIGNRDLITYKSDTDAVLNPIIFGKHEIKLIGDLQSVQVVKSFDDNNICSITIEATFKGDRKGSLTFTQNAKCPELYKLKEAKDLSFIDDSVNFLDLVKGQTVQEEINFNNRKFPLDLRYMILNDIYYYFTGFTRTDLFTIYFGEDKHEIKKSNIRYNIWVRYPYENVTTSVMMLSYLSGDTLKTFTITYDNHGQDIQIQRPNVKFNWGILSNMEALLVNRALINMAAHKEEIFPVDLNLDGTPEKVIMKLEVDTNTSVYTTLSKCNCVINNIRYKNAVIKGFQKQLAKQVFVSKTNDETILVIATKTISKALLNAYLFKKETFDIIDVSKIDCNIHRGLSSFQMCQ</sequence>